<dbReference type="KEGG" id="nai:NECAME_12735"/>
<organism evidence="1 2">
    <name type="scientific">Necator americanus</name>
    <name type="common">Human hookworm</name>
    <dbReference type="NCBI Taxonomy" id="51031"/>
    <lineage>
        <taxon>Eukaryota</taxon>
        <taxon>Metazoa</taxon>
        <taxon>Ecdysozoa</taxon>
        <taxon>Nematoda</taxon>
        <taxon>Chromadorea</taxon>
        <taxon>Rhabditida</taxon>
        <taxon>Rhabditina</taxon>
        <taxon>Rhabditomorpha</taxon>
        <taxon>Strongyloidea</taxon>
        <taxon>Ancylostomatidae</taxon>
        <taxon>Bunostominae</taxon>
        <taxon>Necator</taxon>
    </lineage>
</organism>
<gene>
    <name evidence="1" type="ORF">NECAME_12735</name>
</gene>
<reference evidence="2" key="1">
    <citation type="journal article" date="2014" name="Nat. Genet.">
        <title>Genome of the human hookworm Necator americanus.</title>
        <authorList>
            <person name="Tang Y.T."/>
            <person name="Gao X."/>
            <person name="Rosa B.A."/>
            <person name="Abubucker S."/>
            <person name="Hallsworth-Pepin K."/>
            <person name="Martin J."/>
            <person name="Tyagi R."/>
            <person name="Heizer E."/>
            <person name="Zhang X."/>
            <person name="Bhonagiri-Palsikar V."/>
            <person name="Minx P."/>
            <person name="Warren W.C."/>
            <person name="Wang Q."/>
            <person name="Zhan B."/>
            <person name="Hotez P.J."/>
            <person name="Sternberg P.W."/>
            <person name="Dougall A."/>
            <person name="Gaze S.T."/>
            <person name="Mulvenna J."/>
            <person name="Sotillo J."/>
            <person name="Ranganathan S."/>
            <person name="Rabelo E.M."/>
            <person name="Wilson R.K."/>
            <person name="Felgner P.L."/>
            <person name="Bethony J."/>
            <person name="Hawdon J.M."/>
            <person name="Gasser R.B."/>
            <person name="Loukas A."/>
            <person name="Mitreva M."/>
        </authorList>
    </citation>
    <scope>NUCLEOTIDE SEQUENCE [LARGE SCALE GENOMIC DNA]</scope>
</reference>
<evidence type="ECO:0000313" key="2">
    <source>
        <dbReference type="Proteomes" id="UP000053676"/>
    </source>
</evidence>
<accession>W2SYB8</accession>
<dbReference type="EMBL" id="KI660335">
    <property type="protein sequence ID" value="ETN74749.1"/>
    <property type="molecule type" value="Genomic_DNA"/>
</dbReference>
<keyword evidence="2" id="KW-1185">Reference proteome</keyword>
<dbReference type="AlphaFoldDB" id="W2SYB8"/>
<proteinExistence type="predicted"/>
<name>W2SYB8_NECAM</name>
<protein>
    <submittedName>
        <fullName evidence="1">Uncharacterized protein</fullName>
    </submittedName>
</protein>
<evidence type="ECO:0000313" key="1">
    <source>
        <dbReference type="EMBL" id="ETN74749.1"/>
    </source>
</evidence>
<dbReference type="Proteomes" id="UP000053676">
    <property type="component" value="Unassembled WGS sequence"/>
</dbReference>
<sequence>MTALRSEYDLSMEIYCIGQAKTNKGVGMICTAVMCTVLTSRILRTFILQGGLPGSNPKEFIDS</sequence>